<protein>
    <submittedName>
        <fullName evidence="2">Transposon Ty3-I Gag-Pol polyprotein</fullName>
    </submittedName>
</protein>
<feature type="domain" description="Reverse transcriptase" evidence="1">
    <location>
        <begin position="9"/>
        <end position="138"/>
    </location>
</feature>
<dbReference type="Gene3D" id="3.10.10.10">
    <property type="entry name" value="HIV Type 1 Reverse Transcriptase, subunit A, domain 1"/>
    <property type="match status" value="1"/>
</dbReference>
<accession>A0A4Y2JLV6</accession>
<dbReference type="SUPFAM" id="SSF56672">
    <property type="entry name" value="DNA/RNA polymerases"/>
    <property type="match status" value="1"/>
</dbReference>
<dbReference type="PANTHER" id="PTHR24559">
    <property type="entry name" value="TRANSPOSON TY3-I GAG-POL POLYPROTEIN"/>
    <property type="match status" value="1"/>
</dbReference>
<dbReference type="InterPro" id="IPR043128">
    <property type="entry name" value="Rev_trsase/Diguanyl_cyclase"/>
</dbReference>
<dbReference type="CDD" id="cd01647">
    <property type="entry name" value="RT_LTR"/>
    <property type="match status" value="1"/>
</dbReference>
<name>A0A4Y2JLV6_ARAVE</name>
<keyword evidence="3" id="KW-1185">Reference proteome</keyword>
<dbReference type="GO" id="GO:0071897">
    <property type="term" value="P:DNA biosynthetic process"/>
    <property type="evidence" value="ECO:0007669"/>
    <property type="project" value="UniProtKB-ARBA"/>
</dbReference>
<dbReference type="InterPro" id="IPR043502">
    <property type="entry name" value="DNA/RNA_pol_sf"/>
</dbReference>
<dbReference type="InterPro" id="IPR053134">
    <property type="entry name" value="RNA-dir_DNA_polymerase"/>
</dbReference>
<comment type="caution">
    <text evidence="2">The sequence shown here is derived from an EMBL/GenBank/DDBJ whole genome shotgun (WGS) entry which is preliminary data.</text>
</comment>
<dbReference type="EMBL" id="BGPR01003701">
    <property type="protein sequence ID" value="GBM91361.1"/>
    <property type="molecule type" value="Genomic_DNA"/>
</dbReference>
<dbReference type="Proteomes" id="UP000499080">
    <property type="component" value="Unassembled WGS sequence"/>
</dbReference>
<dbReference type="Gene3D" id="3.30.70.270">
    <property type="match status" value="1"/>
</dbReference>
<dbReference type="OrthoDB" id="2431547at2759"/>
<dbReference type="AlphaFoldDB" id="A0A4Y2JLV6"/>
<evidence type="ECO:0000313" key="3">
    <source>
        <dbReference type="Proteomes" id="UP000499080"/>
    </source>
</evidence>
<dbReference type="PANTHER" id="PTHR24559:SF444">
    <property type="entry name" value="REVERSE TRANSCRIPTASE DOMAIN-CONTAINING PROTEIN"/>
    <property type="match status" value="1"/>
</dbReference>
<evidence type="ECO:0000313" key="2">
    <source>
        <dbReference type="EMBL" id="GBM91361.1"/>
    </source>
</evidence>
<reference evidence="2 3" key="1">
    <citation type="journal article" date="2019" name="Sci. Rep.">
        <title>Orb-weaving spider Araneus ventricosus genome elucidates the spidroin gene catalogue.</title>
        <authorList>
            <person name="Kono N."/>
            <person name="Nakamura H."/>
            <person name="Ohtoshi R."/>
            <person name="Moran D.A.P."/>
            <person name="Shinohara A."/>
            <person name="Yoshida Y."/>
            <person name="Fujiwara M."/>
            <person name="Mori M."/>
            <person name="Tomita M."/>
            <person name="Arakawa K."/>
        </authorList>
    </citation>
    <scope>NUCLEOTIDE SEQUENCE [LARGE SCALE GENOMIC DNA]</scope>
</reference>
<organism evidence="2 3">
    <name type="scientific">Araneus ventricosus</name>
    <name type="common">Orbweaver spider</name>
    <name type="synonym">Epeira ventricosa</name>
    <dbReference type="NCBI Taxonomy" id="182803"/>
    <lineage>
        <taxon>Eukaryota</taxon>
        <taxon>Metazoa</taxon>
        <taxon>Ecdysozoa</taxon>
        <taxon>Arthropoda</taxon>
        <taxon>Chelicerata</taxon>
        <taxon>Arachnida</taxon>
        <taxon>Araneae</taxon>
        <taxon>Araneomorphae</taxon>
        <taxon>Entelegynae</taxon>
        <taxon>Araneoidea</taxon>
        <taxon>Araneidae</taxon>
        <taxon>Araneus</taxon>
    </lineage>
</organism>
<sequence>METWSTSVSKKNGSLRPCGNYRRLNTQMIPDRYPIPRIEDFHHILKKKTKIFSKIDLFKAYFQIPISVEAKEKTAIITPFGLYELNVISFGLRNAPSTFQRFINEVFFGLDFVFAYLDDILVASSTEDEHSKRMKVVLLSIRAIWSSYKSWKVGYGSESIRISRTHDYFERIETPS</sequence>
<dbReference type="Pfam" id="PF00078">
    <property type="entry name" value="RVT_1"/>
    <property type="match status" value="1"/>
</dbReference>
<gene>
    <name evidence="2" type="primary">TY3B-I_183</name>
    <name evidence="2" type="ORF">AVEN_201336_1</name>
</gene>
<proteinExistence type="predicted"/>
<dbReference type="InterPro" id="IPR000477">
    <property type="entry name" value="RT_dom"/>
</dbReference>
<evidence type="ECO:0000259" key="1">
    <source>
        <dbReference type="Pfam" id="PF00078"/>
    </source>
</evidence>